<evidence type="ECO:0000313" key="14">
    <source>
        <dbReference type="EMBL" id="AWI08690.1"/>
    </source>
</evidence>
<feature type="domain" description="tRNA uridine 5-carboxymethylaminomethyl modification enzyme C-terminal subdomain" evidence="13">
    <location>
        <begin position="637"/>
        <end position="708"/>
    </location>
</feature>
<dbReference type="InterPro" id="IPR036188">
    <property type="entry name" value="FAD/NAD-bd_sf"/>
</dbReference>
<dbReference type="FunFam" id="1.10.150.570:FF:000001">
    <property type="entry name" value="tRNA uridine 5-carboxymethylaminomethyl modification enzyme MnmG"/>
    <property type="match status" value="1"/>
</dbReference>
<evidence type="ECO:0000256" key="6">
    <source>
        <dbReference type="ARBA" id="ARBA00022694"/>
    </source>
</evidence>
<evidence type="ECO:0000256" key="12">
    <source>
        <dbReference type="SAM" id="MobiDB-lite"/>
    </source>
</evidence>
<comment type="subcellular location">
    <subcellularLocation>
        <location evidence="11">Cytoplasm</location>
    </subcellularLocation>
</comment>
<dbReference type="InterPro" id="IPR026904">
    <property type="entry name" value="MnmG_C"/>
</dbReference>
<evidence type="ECO:0000313" key="15">
    <source>
        <dbReference type="Proteomes" id="UP000244896"/>
    </source>
</evidence>
<dbReference type="OrthoDB" id="9815560at2"/>
<accession>A0A2U8E1J4</accession>
<dbReference type="PROSITE" id="PS01280">
    <property type="entry name" value="GIDA_1"/>
    <property type="match status" value="1"/>
</dbReference>
<dbReference type="PRINTS" id="PR00411">
    <property type="entry name" value="PNDRDTASEI"/>
</dbReference>
<evidence type="ECO:0000256" key="7">
    <source>
        <dbReference type="ARBA" id="ARBA00022827"/>
    </source>
</evidence>
<dbReference type="Pfam" id="PF01134">
    <property type="entry name" value="GIDA"/>
    <property type="match status" value="2"/>
</dbReference>
<dbReference type="KEGG" id="elut:CKA38_04965"/>
<proteinExistence type="inferred from homology"/>
<evidence type="ECO:0000256" key="9">
    <source>
        <dbReference type="ARBA" id="ARBA00025948"/>
    </source>
</evidence>
<protein>
    <recommendedName>
        <fullName evidence="4 11">tRNA uridine 5-carboxymethylaminomethyl modification enzyme MnmG</fullName>
    </recommendedName>
    <alternativeName>
        <fullName evidence="10 11">Glucose-inhibited division protein A</fullName>
    </alternativeName>
</protein>
<dbReference type="Gene3D" id="3.50.50.60">
    <property type="entry name" value="FAD/NAD(P)-binding domain"/>
    <property type="match status" value="2"/>
</dbReference>
<dbReference type="SMART" id="SM01228">
    <property type="entry name" value="GIDA_assoc_3"/>
    <property type="match status" value="1"/>
</dbReference>
<evidence type="ECO:0000256" key="4">
    <source>
        <dbReference type="ARBA" id="ARBA00020461"/>
    </source>
</evidence>
<evidence type="ECO:0000256" key="3">
    <source>
        <dbReference type="ARBA" id="ARBA00007653"/>
    </source>
</evidence>
<dbReference type="InterPro" id="IPR044920">
    <property type="entry name" value="MnmG_C_subdom_sf"/>
</dbReference>
<dbReference type="GO" id="GO:0002098">
    <property type="term" value="P:tRNA wobble uridine modification"/>
    <property type="evidence" value="ECO:0007669"/>
    <property type="project" value="InterPro"/>
</dbReference>
<feature type="region of interest" description="Disordered" evidence="12">
    <location>
        <begin position="584"/>
        <end position="610"/>
    </location>
</feature>
<feature type="binding site" evidence="11">
    <location>
        <begin position="15"/>
        <end position="20"/>
    </location>
    <ligand>
        <name>FAD</name>
        <dbReference type="ChEBI" id="CHEBI:57692"/>
    </ligand>
</feature>
<feature type="region of interest" description="Disordered" evidence="12">
    <location>
        <begin position="277"/>
        <end position="296"/>
    </location>
</feature>
<organism evidence="14 15">
    <name type="scientific">Ereboglobus luteus</name>
    <dbReference type="NCBI Taxonomy" id="1796921"/>
    <lineage>
        <taxon>Bacteria</taxon>
        <taxon>Pseudomonadati</taxon>
        <taxon>Verrucomicrobiota</taxon>
        <taxon>Opitutia</taxon>
        <taxon>Opitutales</taxon>
        <taxon>Opitutaceae</taxon>
        <taxon>Ereboglobus</taxon>
    </lineage>
</organism>
<comment type="function">
    <text evidence="2 11">NAD-binding protein involved in the addition of a carboxymethylaminomethyl (cmnm) group at the wobble position (U34) of certain tRNAs, forming tRNA-cmnm(5)s(2)U34.</text>
</comment>
<comment type="subunit">
    <text evidence="9 11">Homodimer. Heterotetramer of two MnmE and two MnmG subunits.</text>
</comment>
<dbReference type="GO" id="GO:0005829">
    <property type="term" value="C:cytosol"/>
    <property type="evidence" value="ECO:0007669"/>
    <property type="project" value="TreeGrafter"/>
</dbReference>
<evidence type="ECO:0000256" key="5">
    <source>
        <dbReference type="ARBA" id="ARBA00022630"/>
    </source>
</evidence>
<dbReference type="PROSITE" id="PS01281">
    <property type="entry name" value="GIDA_2"/>
    <property type="match status" value="1"/>
</dbReference>
<dbReference type="SUPFAM" id="SSF51905">
    <property type="entry name" value="FAD/NAD(P)-binding domain"/>
    <property type="match status" value="1"/>
</dbReference>
<name>A0A2U8E1J4_9BACT</name>
<dbReference type="InterPro" id="IPR002218">
    <property type="entry name" value="MnmG-rel"/>
</dbReference>
<evidence type="ECO:0000259" key="13">
    <source>
        <dbReference type="SMART" id="SM01228"/>
    </source>
</evidence>
<dbReference type="GO" id="GO:0030488">
    <property type="term" value="P:tRNA methylation"/>
    <property type="evidence" value="ECO:0007669"/>
    <property type="project" value="TreeGrafter"/>
</dbReference>
<comment type="similarity">
    <text evidence="3 11">Belongs to the MnmG family.</text>
</comment>
<dbReference type="InterPro" id="IPR047001">
    <property type="entry name" value="MnmG_C_subdom"/>
</dbReference>
<feature type="binding site" evidence="11">
    <location>
        <begin position="356"/>
        <end position="370"/>
    </location>
    <ligand>
        <name>NAD(+)</name>
        <dbReference type="ChEBI" id="CHEBI:57540"/>
    </ligand>
</feature>
<gene>
    <name evidence="11" type="primary">mnmG</name>
    <name evidence="11" type="synonym">gidA</name>
    <name evidence="14" type="ORF">CKA38_04965</name>
</gene>
<dbReference type="InterPro" id="IPR040131">
    <property type="entry name" value="MnmG_N"/>
</dbReference>
<dbReference type="PANTHER" id="PTHR11806">
    <property type="entry name" value="GLUCOSE INHIBITED DIVISION PROTEIN A"/>
    <property type="match status" value="1"/>
</dbReference>
<evidence type="ECO:0000256" key="11">
    <source>
        <dbReference type="HAMAP-Rule" id="MF_00129"/>
    </source>
</evidence>
<comment type="caution">
    <text evidence="11">Lacks conserved residue(s) required for the propagation of feature annotation.</text>
</comment>
<dbReference type="GO" id="GO:0050660">
    <property type="term" value="F:flavin adenine dinucleotide binding"/>
    <property type="evidence" value="ECO:0007669"/>
    <property type="project" value="UniProtKB-UniRule"/>
</dbReference>
<keyword evidence="7 11" id="KW-0274">FAD</keyword>
<evidence type="ECO:0000256" key="2">
    <source>
        <dbReference type="ARBA" id="ARBA00003717"/>
    </source>
</evidence>
<evidence type="ECO:0000256" key="8">
    <source>
        <dbReference type="ARBA" id="ARBA00023027"/>
    </source>
</evidence>
<keyword evidence="8 11" id="KW-0520">NAD</keyword>
<dbReference type="InterPro" id="IPR004416">
    <property type="entry name" value="MnmG"/>
</dbReference>
<reference evidence="14 15" key="1">
    <citation type="journal article" date="2018" name="Syst. Appl. Microbiol.">
        <title>Ereboglobus luteus gen. nov. sp. nov. from cockroach guts, and new insights into the oxygen relationship of the genera Opitutus and Didymococcus (Verrucomicrobia: Opitutaceae).</title>
        <authorList>
            <person name="Tegtmeier D."/>
            <person name="Belitz A."/>
            <person name="Radek R."/>
            <person name="Heimerl T."/>
            <person name="Brune A."/>
        </authorList>
    </citation>
    <scope>NUCLEOTIDE SEQUENCE [LARGE SCALE GENOMIC DNA]</scope>
    <source>
        <strain evidence="14 15">Ho45</strain>
    </source>
</reference>
<dbReference type="FunFam" id="3.50.50.60:FF:000002">
    <property type="entry name" value="tRNA uridine 5-carboxymethylaminomethyl modification enzyme MnmG"/>
    <property type="match status" value="1"/>
</dbReference>
<keyword evidence="11" id="KW-0963">Cytoplasm</keyword>
<keyword evidence="5 11" id="KW-0285">Flavoprotein</keyword>
<dbReference type="InterPro" id="IPR020595">
    <property type="entry name" value="MnmG-rel_CS"/>
</dbReference>
<keyword evidence="15" id="KW-1185">Reference proteome</keyword>
<evidence type="ECO:0000256" key="1">
    <source>
        <dbReference type="ARBA" id="ARBA00001974"/>
    </source>
</evidence>
<dbReference type="RefSeq" id="WP_108824499.1">
    <property type="nucleotide sequence ID" value="NZ_CP023004.1"/>
</dbReference>
<dbReference type="Gene3D" id="1.10.150.570">
    <property type="entry name" value="GidA associated domain, C-terminal subdomain"/>
    <property type="match status" value="1"/>
</dbReference>
<evidence type="ECO:0000256" key="10">
    <source>
        <dbReference type="ARBA" id="ARBA00031800"/>
    </source>
</evidence>
<comment type="cofactor">
    <cofactor evidence="1 11">
        <name>FAD</name>
        <dbReference type="ChEBI" id="CHEBI:57692"/>
    </cofactor>
</comment>
<sequence length="717" mass="78777">MIYNPSNPFDVIVCGAGHAGCEAALAAARMGARTLLVTGNLDTVAQMSCNPAIGGQAKGQIVREIDALGGEMAVNTDVTGIQFRLLNESKGPAVQSPRAQCDKKAYQFRMKQTLELQPNLQLFQATVTALTYALPSRDRVTGVQTNLDIEFLGHTVIVTTGTFLRGLMHIGSNKNEGGRLGDFSALTLSASLLEGGIELDRFKTGTPCRVLGRSLDFSKMQPQYGDASPTLFGFYDTRDPEDLFHVEQGNAECGMRSAECLTSPFHGELGRANPPGEPITDGSPGGFALPSENEGARGAPFHVEQQKLWPFKRPGWKPGGEQLACWMTYTNERTASVVRANLHRSAMYSGQIEGIGPRYCPSFEDKIVKFAEKPRHLLFLEPEGRTTDEYYINGLSTSLPFDVQLEMVHSVPGLENAVILRPAYAVEYDYAPPTQLYPSLESKKVENLFFAGQINGTSGYEEAAGQGLVAGVNAVRKLRQQIPLVISRHEAYIGVLIDDLVTKGTNEPYRMFTSRAEHRLLFNHGSAELRLIHHAREHGLLSASRIARIDEKCRLVKHWIEQLEKTRPPAGSGVGQGTWGDIIRRGGTGRAKPPAEPQSDADKLNGDLKNGSAGGFALPSELLEQSQPIRDEVLYRIAYQGYLSREQRQIEKYAHIEKIKIPPEMDFLKVRGLRKECAQKLQQFKPYTLGQASRISGITPADINILMALIESGRLEA</sequence>
<dbReference type="EMBL" id="CP023004">
    <property type="protein sequence ID" value="AWI08690.1"/>
    <property type="molecule type" value="Genomic_DNA"/>
</dbReference>
<dbReference type="Proteomes" id="UP000244896">
    <property type="component" value="Chromosome"/>
</dbReference>
<dbReference type="AlphaFoldDB" id="A0A2U8E1J4"/>
<dbReference type="Pfam" id="PF13932">
    <property type="entry name" value="SAM_GIDA_C"/>
    <property type="match status" value="1"/>
</dbReference>
<dbReference type="HAMAP" id="MF_00129">
    <property type="entry name" value="MnmG_GidA"/>
    <property type="match status" value="1"/>
</dbReference>
<dbReference type="PANTHER" id="PTHR11806:SF0">
    <property type="entry name" value="PROTEIN MTO1 HOMOLOG, MITOCHONDRIAL"/>
    <property type="match status" value="1"/>
</dbReference>
<keyword evidence="6 11" id="KW-0819">tRNA processing</keyword>